<dbReference type="EMBL" id="JBHTJI010000042">
    <property type="protein sequence ID" value="MFD0991156.1"/>
    <property type="molecule type" value="Genomic_DNA"/>
</dbReference>
<dbReference type="RefSeq" id="WP_379926836.1">
    <property type="nucleotide sequence ID" value="NZ_JBHTJI010000042.1"/>
</dbReference>
<sequence length="130" mass="14979">MELVLKDVTFTGDILNQITIAVKNERTTVKELIAARVEAEVKAYNEKLPEYFKGLIQPNDTEKTLNGFKLKDRNRRIDIEKQVLIAWDAFYKNSYFILIDEQQAEDLEQEVLIGKDTTVNFIKLTQLVGG</sequence>
<keyword evidence="2" id="KW-1185">Reference proteome</keyword>
<organism evidence="1 2">
    <name type="scientific">Mariniflexile jejuense</name>
    <dbReference type="NCBI Taxonomy" id="1173582"/>
    <lineage>
        <taxon>Bacteria</taxon>
        <taxon>Pseudomonadati</taxon>
        <taxon>Bacteroidota</taxon>
        <taxon>Flavobacteriia</taxon>
        <taxon>Flavobacteriales</taxon>
        <taxon>Flavobacteriaceae</taxon>
        <taxon>Mariniflexile</taxon>
    </lineage>
</organism>
<proteinExistence type="predicted"/>
<evidence type="ECO:0000313" key="1">
    <source>
        <dbReference type="EMBL" id="MFD0991156.1"/>
    </source>
</evidence>
<reference evidence="2" key="1">
    <citation type="journal article" date="2019" name="Int. J. Syst. Evol. Microbiol.">
        <title>The Global Catalogue of Microorganisms (GCM) 10K type strain sequencing project: providing services to taxonomists for standard genome sequencing and annotation.</title>
        <authorList>
            <consortium name="The Broad Institute Genomics Platform"/>
            <consortium name="The Broad Institute Genome Sequencing Center for Infectious Disease"/>
            <person name="Wu L."/>
            <person name="Ma J."/>
        </authorList>
    </citation>
    <scope>NUCLEOTIDE SEQUENCE [LARGE SCALE GENOMIC DNA]</scope>
    <source>
        <strain evidence="2">CCUG 62414</strain>
    </source>
</reference>
<protein>
    <submittedName>
        <fullName evidence="1">Uncharacterized protein</fullName>
    </submittedName>
</protein>
<evidence type="ECO:0000313" key="2">
    <source>
        <dbReference type="Proteomes" id="UP001597061"/>
    </source>
</evidence>
<accession>A0ABW3JLK8</accession>
<dbReference type="Proteomes" id="UP001597061">
    <property type="component" value="Unassembled WGS sequence"/>
</dbReference>
<comment type="caution">
    <text evidence="1">The sequence shown here is derived from an EMBL/GenBank/DDBJ whole genome shotgun (WGS) entry which is preliminary data.</text>
</comment>
<gene>
    <name evidence="1" type="ORF">ACFQ1R_13695</name>
</gene>
<name>A0ABW3JLK8_9FLAO</name>